<feature type="region of interest" description="Disordered" evidence="1">
    <location>
        <begin position="1"/>
        <end position="49"/>
    </location>
</feature>
<keyword evidence="3" id="KW-1185">Reference proteome</keyword>
<name>A0A813CL60_9DINO</name>
<comment type="caution">
    <text evidence="2">The sequence shown here is derived from an EMBL/GenBank/DDBJ whole genome shotgun (WGS) entry which is preliminary data.</text>
</comment>
<evidence type="ECO:0000313" key="2">
    <source>
        <dbReference type="EMBL" id="CAE7943177.1"/>
    </source>
</evidence>
<sequence>MASQLLPGIVQRSGPGSDSDSDSAAQGCVHSIPAVSRHQPAAYPRLDDKQDSMGQLTLFSRISTKTSCLSPGRHARRTTSPVCSGRTLSPRRLWTNSHGSSSEANLELPASTRTYFSSPGSLWEASPRNTPKNFSRWFPEHGEADEEELPTPVAA</sequence>
<proteinExistence type="predicted"/>
<gene>
    <name evidence="2" type="primary">FH3</name>
    <name evidence="2" type="ORF">SNEC2469_LOCUS34944</name>
</gene>
<evidence type="ECO:0000256" key="1">
    <source>
        <dbReference type="SAM" id="MobiDB-lite"/>
    </source>
</evidence>
<reference evidence="2" key="1">
    <citation type="submission" date="2021-02" db="EMBL/GenBank/DDBJ databases">
        <authorList>
            <person name="Dougan E. K."/>
            <person name="Rhodes N."/>
            <person name="Thang M."/>
            <person name="Chan C."/>
        </authorList>
    </citation>
    <scope>NUCLEOTIDE SEQUENCE</scope>
</reference>
<feature type="compositionally biased region" description="Polar residues" evidence="1">
    <location>
        <begin position="94"/>
        <end position="104"/>
    </location>
</feature>
<dbReference type="EMBL" id="CAJNJA010098819">
    <property type="protein sequence ID" value="CAE7943177.1"/>
    <property type="molecule type" value="Genomic_DNA"/>
</dbReference>
<feature type="non-terminal residue" evidence="2">
    <location>
        <position position="1"/>
    </location>
</feature>
<feature type="region of interest" description="Disordered" evidence="1">
    <location>
        <begin position="67"/>
        <end position="155"/>
    </location>
</feature>
<feature type="compositionally biased region" description="Polar residues" evidence="1">
    <location>
        <begin position="111"/>
        <end position="120"/>
    </location>
</feature>
<organism evidence="2 3">
    <name type="scientific">Symbiodinium necroappetens</name>
    <dbReference type="NCBI Taxonomy" id="1628268"/>
    <lineage>
        <taxon>Eukaryota</taxon>
        <taxon>Sar</taxon>
        <taxon>Alveolata</taxon>
        <taxon>Dinophyceae</taxon>
        <taxon>Suessiales</taxon>
        <taxon>Symbiodiniaceae</taxon>
        <taxon>Symbiodinium</taxon>
    </lineage>
</organism>
<evidence type="ECO:0000313" key="3">
    <source>
        <dbReference type="Proteomes" id="UP000601435"/>
    </source>
</evidence>
<dbReference type="Proteomes" id="UP000601435">
    <property type="component" value="Unassembled WGS sequence"/>
</dbReference>
<dbReference type="AlphaFoldDB" id="A0A813CL60"/>
<accession>A0A813CL60</accession>
<protein>
    <submittedName>
        <fullName evidence="2">FH3 protein</fullName>
    </submittedName>
</protein>